<dbReference type="RefSeq" id="WP_188615015.1">
    <property type="nucleotide sequence ID" value="NZ_BMJT01000006.1"/>
</dbReference>
<evidence type="ECO:0000256" key="1">
    <source>
        <dbReference type="ARBA" id="ARBA00004193"/>
    </source>
</evidence>
<keyword evidence="3" id="KW-0813">Transport</keyword>
<dbReference type="SUPFAM" id="SSF53807">
    <property type="entry name" value="Helical backbone' metal receptor"/>
    <property type="match status" value="1"/>
</dbReference>
<evidence type="ECO:0000256" key="4">
    <source>
        <dbReference type="ARBA" id="ARBA00022729"/>
    </source>
</evidence>
<comment type="subcellular location">
    <subcellularLocation>
        <location evidence="1">Cell membrane</location>
        <topology evidence="1">Lipid-anchor</topology>
    </subcellularLocation>
</comment>
<dbReference type="Proteomes" id="UP000616608">
    <property type="component" value="Unassembled WGS sequence"/>
</dbReference>
<evidence type="ECO:0000256" key="5">
    <source>
        <dbReference type="SAM" id="SignalP"/>
    </source>
</evidence>
<organism evidence="7 8">
    <name type="scientific">Lysinibacillus alkalisoli</name>
    <dbReference type="NCBI Taxonomy" id="1911548"/>
    <lineage>
        <taxon>Bacteria</taxon>
        <taxon>Bacillati</taxon>
        <taxon>Bacillota</taxon>
        <taxon>Bacilli</taxon>
        <taxon>Bacillales</taxon>
        <taxon>Bacillaceae</taxon>
        <taxon>Lysinibacillus</taxon>
    </lineage>
</organism>
<keyword evidence="4 5" id="KW-0732">Signal</keyword>
<evidence type="ECO:0000256" key="3">
    <source>
        <dbReference type="ARBA" id="ARBA00022448"/>
    </source>
</evidence>
<dbReference type="PANTHER" id="PTHR30532:SF24">
    <property type="entry name" value="FERRIC ENTEROBACTIN-BINDING PERIPLASMIC PROTEIN FEPB"/>
    <property type="match status" value="1"/>
</dbReference>
<dbReference type="GO" id="GO:0005886">
    <property type="term" value="C:plasma membrane"/>
    <property type="evidence" value="ECO:0007669"/>
    <property type="project" value="UniProtKB-SubCell"/>
</dbReference>
<comment type="caution">
    <text evidence="7">The sequence shown here is derived from an EMBL/GenBank/DDBJ whole genome shotgun (WGS) entry which is preliminary data.</text>
</comment>
<dbReference type="AlphaFoldDB" id="A0A917G782"/>
<gene>
    <name evidence="7" type="primary">fhuD2</name>
    <name evidence="7" type="ORF">GCM10007425_21080</name>
</gene>
<dbReference type="InterPro" id="IPR002491">
    <property type="entry name" value="ABC_transptr_periplasmic_BD"/>
</dbReference>
<accession>A0A917G782</accession>
<keyword evidence="8" id="KW-1185">Reference proteome</keyword>
<protein>
    <submittedName>
        <fullName evidence="7">Ferrichrome ABC transporter</fullName>
    </submittedName>
</protein>
<dbReference type="GO" id="GO:0030288">
    <property type="term" value="C:outer membrane-bounded periplasmic space"/>
    <property type="evidence" value="ECO:0007669"/>
    <property type="project" value="TreeGrafter"/>
</dbReference>
<dbReference type="PANTHER" id="PTHR30532">
    <property type="entry name" value="IRON III DICITRATE-BINDING PERIPLASMIC PROTEIN"/>
    <property type="match status" value="1"/>
</dbReference>
<dbReference type="GO" id="GO:1901678">
    <property type="term" value="P:iron coordination entity transport"/>
    <property type="evidence" value="ECO:0007669"/>
    <property type="project" value="UniProtKB-ARBA"/>
</dbReference>
<evidence type="ECO:0000313" key="7">
    <source>
        <dbReference type="EMBL" id="GGG26273.1"/>
    </source>
</evidence>
<feature type="chain" id="PRO_5039148560" evidence="5">
    <location>
        <begin position="20"/>
        <end position="325"/>
    </location>
</feature>
<dbReference type="InterPro" id="IPR051313">
    <property type="entry name" value="Bact_iron-sidero_bind"/>
</dbReference>
<evidence type="ECO:0000313" key="8">
    <source>
        <dbReference type="Proteomes" id="UP000616608"/>
    </source>
</evidence>
<feature type="signal peptide" evidence="5">
    <location>
        <begin position="1"/>
        <end position="19"/>
    </location>
</feature>
<evidence type="ECO:0000259" key="6">
    <source>
        <dbReference type="PROSITE" id="PS50983"/>
    </source>
</evidence>
<dbReference type="Pfam" id="PF01497">
    <property type="entry name" value="Peripla_BP_2"/>
    <property type="match status" value="1"/>
</dbReference>
<proteinExistence type="inferred from homology"/>
<reference evidence="7" key="1">
    <citation type="journal article" date="2014" name="Int. J. Syst. Evol. Microbiol.">
        <title>Complete genome sequence of Corynebacterium casei LMG S-19264T (=DSM 44701T), isolated from a smear-ripened cheese.</title>
        <authorList>
            <consortium name="US DOE Joint Genome Institute (JGI-PGF)"/>
            <person name="Walter F."/>
            <person name="Albersmeier A."/>
            <person name="Kalinowski J."/>
            <person name="Ruckert C."/>
        </authorList>
    </citation>
    <scope>NUCLEOTIDE SEQUENCE</scope>
    <source>
        <strain evidence="7">CGMCC 1.15760</strain>
    </source>
</reference>
<name>A0A917G782_9BACI</name>
<dbReference type="Gene3D" id="3.40.50.1980">
    <property type="entry name" value="Nitrogenase molybdenum iron protein domain"/>
    <property type="match status" value="2"/>
</dbReference>
<comment type="similarity">
    <text evidence="2">Belongs to the bacterial solute-binding protein 8 family.</text>
</comment>
<reference evidence="7" key="2">
    <citation type="submission" date="2020-09" db="EMBL/GenBank/DDBJ databases">
        <authorList>
            <person name="Sun Q."/>
            <person name="Zhou Y."/>
        </authorList>
    </citation>
    <scope>NUCLEOTIDE SEQUENCE</scope>
    <source>
        <strain evidence="7">CGMCC 1.15760</strain>
    </source>
</reference>
<dbReference type="EMBL" id="BMJT01000006">
    <property type="protein sequence ID" value="GGG26273.1"/>
    <property type="molecule type" value="Genomic_DNA"/>
</dbReference>
<sequence length="325" mass="35970">MKKLSLLFLATFLLLGIVAGCSKDDKTTENTAAKSIEQQATQSDKEEQTTDTAWPRTITDAADNEITLEAKPTKVAVLHPLYMDYLFALEETPYASTSAAESLEDYETLAPFKEEEVIDLGSGREANLEMIAQAQPDIIIAFKGQVDKNYDSLVKIAPVIQIDYTDTWQNTTRFIAALVGKESLADEYIAETEELVNETRTKLGDKMDKTFAVLRADGKDFIAQGSKNAVYYKEDSFGLKAPELYPEEAEALSLEGLGEMNPDYIIVQHDEKVAEATIANVASLQTWQSLDAVKNNHVYIYNGSLNSASILAVRVIAQKLMDIED</sequence>
<feature type="domain" description="Fe/B12 periplasmic-binding" evidence="6">
    <location>
        <begin position="74"/>
        <end position="325"/>
    </location>
</feature>
<dbReference type="PROSITE" id="PS51257">
    <property type="entry name" value="PROKAR_LIPOPROTEIN"/>
    <property type="match status" value="1"/>
</dbReference>
<evidence type="ECO:0000256" key="2">
    <source>
        <dbReference type="ARBA" id="ARBA00008814"/>
    </source>
</evidence>
<dbReference type="PROSITE" id="PS50983">
    <property type="entry name" value="FE_B12_PBP"/>
    <property type="match status" value="1"/>
</dbReference>